<organism evidence="1 2">
    <name type="scientific">Paenibacillus larvae subsp. pulvifaciens</name>
    <dbReference type="NCBI Taxonomy" id="1477"/>
    <lineage>
        <taxon>Bacteria</taxon>
        <taxon>Bacillati</taxon>
        <taxon>Bacillota</taxon>
        <taxon>Bacilli</taxon>
        <taxon>Bacillales</taxon>
        <taxon>Paenibacillaceae</taxon>
        <taxon>Paenibacillus</taxon>
    </lineage>
</organism>
<dbReference type="Gene3D" id="3.10.20.480">
    <property type="entry name" value="Antirestriction protein ArdA, domain 1"/>
    <property type="match status" value="1"/>
</dbReference>
<protein>
    <recommendedName>
        <fullName evidence="3">Antirestriction protein ArdA</fullName>
    </recommendedName>
</protein>
<accession>A0A1V0UZZ4</accession>
<dbReference type="EMBL" id="CP020558">
    <property type="protein sequence ID" value="ARF70747.1"/>
    <property type="molecule type" value="Genomic_DNA"/>
</dbReference>
<evidence type="ECO:0000313" key="1">
    <source>
        <dbReference type="EMBL" id="ARF70747.1"/>
    </source>
</evidence>
<evidence type="ECO:0008006" key="3">
    <source>
        <dbReference type="Google" id="ProtNLM"/>
    </source>
</evidence>
<name>A0A1V0UZZ4_9BACL</name>
<dbReference type="Gene3D" id="1.10.10.1190">
    <property type="entry name" value="Antirestriction protein ArdA, domain 3"/>
    <property type="match status" value="1"/>
</dbReference>
<geneLocation type="plasmid" evidence="2">
    <name>pplp3</name>
</geneLocation>
<evidence type="ECO:0000313" key="2">
    <source>
        <dbReference type="Proteomes" id="UP000192727"/>
    </source>
</evidence>
<dbReference type="InterPro" id="IPR041895">
    <property type="entry name" value="ArdA_dom1"/>
</dbReference>
<dbReference type="AlphaFoldDB" id="A0A1V0UZZ4"/>
<gene>
    <name evidence="1" type="ORF">B7C51_25075</name>
</gene>
<dbReference type="Pfam" id="PF07275">
    <property type="entry name" value="ArdA"/>
    <property type="match status" value="1"/>
</dbReference>
<keyword evidence="1" id="KW-0614">Plasmid</keyword>
<dbReference type="InterPro" id="IPR041893">
    <property type="entry name" value="ArdA_dom3"/>
</dbReference>
<dbReference type="InterPro" id="IPR009899">
    <property type="entry name" value="ArdA"/>
</dbReference>
<dbReference type="Proteomes" id="UP000192727">
    <property type="component" value="Plasmid pPLP3"/>
</dbReference>
<dbReference type="RefSeq" id="WP_083041728.1">
    <property type="nucleotide sequence ID" value="NZ_CP020558.1"/>
</dbReference>
<sequence>MNIKLYIVNLAEYTNGELVGKWIELPMNVNDLKKEIAKILGSDEEPVIHDYESPFNINEYDNIYKINEIAERLSDINLDRNIIEKILDNFCNIEEGINVIENEEYILYDNCESMSDVAYEIVHELGFINEIPESLSSYFDYEAFGRDLEIERTFLYAGNGTYVEIIW</sequence>
<proteinExistence type="predicted"/>
<reference evidence="1 2" key="1">
    <citation type="submission" date="2017-03" db="EMBL/GenBank/DDBJ databases">
        <title>Paenibacillus larvae genome sequencing.</title>
        <authorList>
            <person name="Dingman D.W."/>
        </authorList>
    </citation>
    <scope>NUCLEOTIDE SEQUENCE [LARGE SCALE GENOMIC DNA]</scope>
    <source>
        <strain evidence="1 2">SAG 10367</strain>
        <plasmid evidence="2">pplp3</plasmid>
    </source>
</reference>